<dbReference type="RefSeq" id="WP_034630775.1">
    <property type="nucleotide sequence ID" value="NZ_JRJU01000020.1"/>
</dbReference>
<evidence type="ECO:0008006" key="4">
    <source>
        <dbReference type="Google" id="ProtNLM"/>
    </source>
</evidence>
<feature type="signal peptide" evidence="1">
    <location>
        <begin position="1"/>
        <end position="19"/>
    </location>
</feature>
<keyword evidence="1" id="KW-0732">Signal</keyword>
<keyword evidence="3" id="KW-1185">Reference proteome</keyword>
<protein>
    <recommendedName>
        <fullName evidence="4">Peptidylprolyl isomerase</fullName>
    </recommendedName>
</protein>
<feature type="chain" id="PRO_5038477072" description="Peptidylprolyl isomerase" evidence="1">
    <location>
        <begin position="20"/>
        <end position="122"/>
    </location>
</feature>
<dbReference type="eggNOG" id="ENOG50332FY">
    <property type="taxonomic scope" value="Bacteria"/>
</dbReference>
<evidence type="ECO:0000313" key="2">
    <source>
        <dbReference type="EMBL" id="KHF39385.1"/>
    </source>
</evidence>
<name>A0A0B0IDP7_9BACI</name>
<dbReference type="EMBL" id="JRJU01000020">
    <property type="protein sequence ID" value="KHF39385.1"/>
    <property type="molecule type" value="Genomic_DNA"/>
</dbReference>
<sequence>MKKLFFFIFIVISILSAYHSSTLSFSQLETVPNNVQDKIDSNLKLQSITDGDKEYYIVFHSSGDVEADIETQGDTVTIKFNVSNNDGVVGQHLFYLTTGPEHDVLNVLVNGEITPFDNVTVQ</sequence>
<proteinExistence type="predicted"/>
<dbReference type="AlphaFoldDB" id="A0A0B0IDP7"/>
<accession>A0A0B0IDP7</accession>
<comment type="caution">
    <text evidence="2">The sequence shown here is derived from an EMBL/GenBank/DDBJ whole genome shotgun (WGS) entry which is preliminary data.</text>
</comment>
<gene>
    <name evidence="2" type="ORF">LQ50_15995</name>
</gene>
<dbReference type="Proteomes" id="UP000030832">
    <property type="component" value="Unassembled WGS sequence"/>
</dbReference>
<evidence type="ECO:0000313" key="3">
    <source>
        <dbReference type="Proteomes" id="UP000030832"/>
    </source>
</evidence>
<dbReference type="OrthoDB" id="2452916at2"/>
<evidence type="ECO:0000256" key="1">
    <source>
        <dbReference type="SAM" id="SignalP"/>
    </source>
</evidence>
<organism evidence="2 3">
    <name type="scientific">Halalkalibacter okhensis</name>
    <dbReference type="NCBI Taxonomy" id="333138"/>
    <lineage>
        <taxon>Bacteria</taxon>
        <taxon>Bacillati</taxon>
        <taxon>Bacillota</taxon>
        <taxon>Bacilli</taxon>
        <taxon>Bacillales</taxon>
        <taxon>Bacillaceae</taxon>
        <taxon>Halalkalibacter</taxon>
    </lineage>
</organism>
<reference evidence="2 3" key="1">
    <citation type="submission" date="2014-09" db="EMBL/GenBank/DDBJ databases">
        <title>Genome sequencing and annotation of Bacillus Okhensis strain Kh10-101T.</title>
        <authorList>
            <person name="Prakash J.S."/>
        </authorList>
    </citation>
    <scope>NUCLEOTIDE SEQUENCE [LARGE SCALE GENOMIC DNA]</scope>
    <source>
        <strain evidence="3">Kh10-101T</strain>
    </source>
</reference>